<feature type="transmembrane region" description="Helical" evidence="6">
    <location>
        <begin position="39"/>
        <end position="59"/>
    </location>
</feature>
<dbReference type="GO" id="GO:0004553">
    <property type="term" value="F:hydrolase activity, hydrolyzing O-glycosyl compounds"/>
    <property type="evidence" value="ECO:0007669"/>
    <property type="project" value="InterPro"/>
</dbReference>
<dbReference type="SUPFAM" id="SSF48435">
    <property type="entry name" value="Bacterial muramidases"/>
    <property type="match status" value="1"/>
</dbReference>
<feature type="transmembrane region" description="Helical" evidence="6">
    <location>
        <begin position="393"/>
        <end position="410"/>
    </location>
</feature>
<comment type="caution">
    <text evidence="8">The sequence shown here is derived from an EMBL/GenBank/DDBJ whole genome shotgun (WGS) entry which is preliminary data.</text>
</comment>
<keyword evidence="3" id="KW-0732">Signal</keyword>
<feature type="transmembrane region" description="Helical" evidence="6">
    <location>
        <begin position="445"/>
        <end position="467"/>
    </location>
</feature>
<evidence type="ECO:0000256" key="1">
    <source>
        <dbReference type="ARBA" id="ARBA00004141"/>
    </source>
</evidence>
<proteinExistence type="predicted"/>
<keyword evidence="2 6" id="KW-0812">Transmembrane</keyword>
<evidence type="ECO:0000256" key="6">
    <source>
        <dbReference type="SAM" id="Phobius"/>
    </source>
</evidence>
<dbReference type="Pfam" id="PF04932">
    <property type="entry name" value="Wzy_C"/>
    <property type="match status" value="1"/>
</dbReference>
<dbReference type="Proteomes" id="UP000254000">
    <property type="component" value="Unassembled WGS sequence"/>
</dbReference>
<feature type="transmembrane region" description="Helical" evidence="6">
    <location>
        <begin position="416"/>
        <end position="433"/>
    </location>
</feature>
<organism evidence="8 9">
    <name type="scientific">Gordonibacter pamelaeae</name>
    <dbReference type="NCBI Taxonomy" id="471189"/>
    <lineage>
        <taxon>Bacteria</taxon>
        <taxon>Bacillati</taxon>
        <taxon>Actinomycetota</taxon>
        <taxon>Coriobacteriia</taxon>
        <taxon>Eggerthellales</taxon>
        <taxon>Eggerthellaceae</taxon>
        <taxon>Gordonibacter</taxon>
    </lineage>
</organism>
<keyword evidence="9" id="KW-1185">Reference proteome</keyword>
<feature type="domain" description="O-antigen ligase-related" evidence="7">
    <location>
        <begin position="244"/>
        <end position="379"/>
    </location>
</feature>
<feature type="transmembrane region" description="Helical" evidence="6">
    <location>
        <begin position="244"/>
        <end position="271"/>
    </location>
</feature>
<dbReference type="RefSeq" id="WP_114568930.1">
    <property type="nucleotide sequence ID" value="NZ_CABMMS010000004.1"/>
</dbReference>
<dbReference type="InterPro" id="IPR008939">
    <property type="entry name" value="Lytic_TGlycosylase_superhlx_U"/>
</dbReference>
<dbReference type="GO" id="GO:0042597">
    <property type="term" value="C:periplasmic space"/>
    <property type="evidence" value="ECO:0007669"/>
    <property type="project" value="InterPro"/>
</dbReference>
<evidence type="ECO:0000313" key="9">
    <source>
        <dbReference type="Proteomes" id="UP000254000"/>
    </source>
</evidence>
<evidence type="ECO:0000256" key="5">
    <source>
        <dbReference type="ARBA" id="ARBA00023136"/>
    </source>
</evidence>
<reference evidence="8 9" key="1">
    <citation type="journal article" date="2018" name="Elife">
        <title>Discovery and characterization of a prevalent human gut bacterial enzyme sufficient for the inactivation of a family of plant toxins.</title>
        <authorList>
            <person name="Koppel N."/>
            <person name="Bisanz J.E."/>
            <person name="Pandelia M.E."/>
            <person name="Turnbaugh P.J."/>
            <person name="Balskus E.P."/>
        </authorList>
    </citation>
    <scope>NUCLEOTIDE SEQUENCE [LARGE SCALE GENOMIC DNA]</scope>
    <source>
        <strain evidence="8 9">3C</strain>
    </source>
</reference>
<dbReference type="EMBL" id="PPTS01000004">
    <property type="protein sequence ID" value="RDB65349.1"/>
    <property type="molecule type" value="Genomic_DNA"/>
</dbReference>
<feature type="transmembrane region" description="Helical" evidence="6">
    <location>
        <begin position="128"/>
        <end position="150"/>
    </location>
</feature>
<feature type="transmembrane region" description="Helical" evidence="6">
    <location>
        <begin position="194"/>
        <end position="218"/>
    </location>
</feature>
<evidence type="ECO:0000256" key="2">
    <source>
        <dbReference type="ARBA" id="ARBA00022692"/>
    </source>
</evidence>
<dbReference type="InterPro" id="IPR007016">
    <property type="entry name" value="O-antigen_ligase-rel_domated"/>
</dbReference>
<keyword evidence="5 6" id="KW-0472">Membrane</keyword>
<feature type="transmembrane region" description="Helical" evidence="6">
    <location>
        <begin position="363"/>
        <end position="386"/>
    </location>
</feature>
<evidence type="ECO:0000256" key="4">
    <source>
        <dbReference type="ARBA" id="ARBA00022989"/>
    </source>
</evidence>
<feature type="transmembrane region" description="Helical" evidence="6">
    <location>
        <begin position="12"/>
        <end position="33"/>
    </location>
</feature>
<feature type="transmembrane region" description="Helical" evidence="6">
    <location>
        <begin position="283"/>
        <end position="303"/>
    </location>
</feature>
<keyword evidence="4 6" id="KW-1133">Transmembrane helix</keyword>
<dbReference type="GO" id="GO:0016020">
    <property type="term" value="C:membrane"/>
    <property type="evidence" value="ECO:0007669"/>
    <property type="project" value="UniProtKB-SubCell"/>
</dbReference>
<sequence>MARKNQVTDSPSNVPLPWEGAAFVGLLGVLVLWQGGYYAAASCVVGLLAAGCAAFSAIVSARARGRRDGSIAIPLLIAGVGACSLASSAVHGLTLTGVAESAPWFAVAALTFLHAVLPDAARARTMRAVVWLGVAIAVLGLALMSMPGGVEGAVNAGRLQFPFQYANTSGTFFAACALLALGSESARLRRAASFPLAALLFTQSAGACGLFACALVALCACRWREGAFVHVAEAAALTACAAGAFVLCLVVGTGWALAAAAGAFAAGSLAVRRLARAKNARRTALFACALLVACTLACVEALAQTGRAAQAGRTFVERLVQMGDAAAVVAANPALGIGPDVWRFLYPYVQSAQYTATSVHCGYLQIALDAGLVGAALFVAAIVMGVKRAASCGNAPVVCAILLIAVHGAFDIDFQFAALLAFLAMLLTLHAAPEPRRRSRSLDRAWGLPLALLFLVASFAASGFGLWAASAKDASASAAAKADAAAIRQVLEQNPFAKRDDSVRSDYAEALRRAGAWSELAKAFSEGSITSAEQALYAAEALYALGDDARAEDILLAELEREPGNVDLFESARLLLASHDAGEEARERYRQAAARANAMASTGLAALIGNQEQLPETLA</sequence>
<evidence type="ECO:0000313" key="8">
    <source>
        <dbReference type="EMBL" id="RDB65349.1"/>
    </source>
</evidence>
<accession>A0A369M390</accession>
<evidence type="ECO:0000259" key="7">
    <source>
        <dbReference type="Pfam" id="PF04932"/>
    </source>
</evidence>
<feature type="transmembrane region" description="Helical" evidence="6">
    <location>
        <begin position="102"/>
        <end position="121"/>
    </location>
</feature>
<dbReference type="AlphaFoldDB" id="A0A369M390"/>
<feature type="transmembrane region" description="Helical" evidence="6">
    <location>
        <begin position="71"/>
        <end position="90"/>
    </location>
</feature>
<evidence type="ECO:0000256" key="3">
    <source>
        <dbReference type="ARBA" id="ARBA00022729"/>
    </source>
</evidence>
<dbReference type="OrthoDB" id="1808577at2"/>
<feature type="transmembrane region" description="Helical" evidence="6">
    <location>
        <begin position="162"/>
        <end position="182"/>
    </location>
</feature>
<gene>
    <name evidence="8" type="ORF">C1877_08435</name>
</gene>
<dbReference type="GeneID" id="78359714"/>
<protein>
    <recommendedName>
        <fullName evidence="7">O-antigen ligase-related domain-containing protein</fullName>
    </recommendedName>
</protein>
<name>A0A369M390_9ACTN</name>
<comment type="subcellular location">
    <subcellularLocation>
        <location evidence="1">Membrane</location>
        <topology evidence="1">Multi-pass membrane protein</topology>
    </subcellularLocation>
</comment>